<keyword evidence="11" id="KW-0408">Iron</keyword>
<dbReference type="InterPro" id="IPR044861">
    <property type="entry name" value="IPNS-like_FE2OG_OXY"/>
</dbReference>
<dbReference type="RefSeq" id="WP_093005230.1">
    <property type="nucleotide sequence ID" value="NZ_FNZZ01000003.1"/>
</dbReference>
<comment type="similarity">
    <text evidence="11">Belongs to the iron/ascorbate-dependent oxidoreductase family.</text>
</comment>
<sequence length="318" mass="35388">MLDTPSAQVPTLSLADQARDPHAFAAALGQSFERFGFAIVADHGVPQELIDRAWDETQQLFALPEEEKRGYFVEGAGGARGYTPFKTEIAKDAKHVDLKEFWHVGRELPEGHRFAGEMAPNIWPARPEGFKDTFTELFSAFDTAGDKLLSAIALHLGLDADWFDPAVRDGNSVLRLLHYPPIPVDAEGVRAGAHEDINLITLLLGAEEAGLELLDRQSGRWLAIKPPEGAMVVNVGDMLQRLTNHVLPSTTHRVINPPPERRGHSRYSMPFFLHPAPDFLIETLPQTITPENPNRYPEPISAQDYLMQRLVEIGLIKK</sequence>
<dbReference type="GO" id="GO:0046872">
    <property type="term" value="F:metal ion binding"/>
    <property type="evidence" value="ECO:0007669"/>
    <property type="project" value="UniProtKB-KW"/>
</dbReference>
<evidence type="ECO:0000256" key="7">
    <source>
        <dbReference type="ARBA" id="ARBA00031011"/>
    </source>
</evidence>
<keyword evidence="6" id="KW-0266">Ethylene biosynthesis</keyword>
<dbReference type="InterPro" id="IPR005123">
    <property type="entry name" value="Oxoglu/Fe-dep_dioxygenase_dom"/>
</dbReference>
<dbReference type="Gene3D" id="2.60.120.330">
    <property type="entry name" value="B-lactam Antibiotic, Isopenicillin N Synthase, Chain"/>
    <property type="match status" value="1"/>
</dbReference>
<comment type="cofactor">
    <cofactor evidence="1">
        <name>Fe(2+)</name>
        <dbReference type="ChEBI" id="CHEBI:29033"/>
    </cofactor>
</comment>
<evidence type="ECO:0000256" key="11">
    <source>
        <dbReference type="RuleBase" id="RU003682"/>
    </source>
</evidence>
<proteinExistence type="inferred from homology"/>
<dbReference type="InterPro" id="IPR026992">
    <property type="entry name" value="DIOX_N"/>
</dbReference>
<dbReference type="EC" id="1.14.20.7" evidence="3"/>
<dbReference type="PROSITE" id="PS51471">
    <property type="entry name" value="FE2OG_OXY"/>
    <property type="match status" value="1"/>
</dbReference>
<evidence type="ECO:0000256" key="1">
    <source>
        <dbReference type="ARBA" id="ARBA00001954"/>
    </source>
</evidence>
<gene>
    <name evidence="13" type="ORF">SAMN05216382_1630</name>
</gene>
<dbReference type="InterPro" id="IPR050231">
    <property type="entry name" value="Iron_ascorbate_oxido_reductase"/>
</dbReference>
<dbReference type="GO" id="GO:0009693">
    <property type="term" value="P:ethylene biosynthetic process"/>
    <property type="evidence" value="ECO:0007669"/>
    <property type="project" value="UniProtKB-KW"/>
</dbReference>
<protein>
    <recommendedName>
        <fullName evidence="5">2-oxoglutarate-dependent ethylene/succinate-forming enzyme</fullName>
        <ecNumber evidence="4">1.13.12.19</ecNumber>
        <ecNumber evidence="3">1.14.20.7</ecNumber>
    </recommendedName>
    <alternativeName>
        <fullName evidence="7">2-oxoglutarate dioxygenase (ethylene-forming)</fullName>
    </alternativeName>
    <alternativeName>
        <fullName evidence="8">2-oxoglutarate/L-arginine monooxygenase/decarboxylase (succinate-forming)</fullName>
    </alternativeName>
</protein>
<dbReference type="AlphaFoldDB" id="A0A1H7NLQ8"/>
<evidence type="ECO:0000256" key="6">
    <source>
        <dbReference type="ARBA" id="ARBA00022666"/>
    </source>
</evidence>
<keyword evidence="14" id="KW-1185">Reference proteome</keyword>
<comment type="catalytic activity">
    <reaction evidence="10">
        <text>L-arginine + 2-oxoglutarate + O2 = guanidine + L-glutamate 5-semialdehyde + succinate + CO2</text>
        <dbReference type="Rhea" id="RHEA:31535"/>
        <dbReference type="ChEBI" id="CHEBI:15379"/>
        <dbReference type="ChEBI" id="CHEBI:16526"/>
        <dbReference type="ChEBI" id="CHEBI:16810"/>
        <dbReference type="ChEBI" id="CHEBI:30031"/>
        <dbReference type="ChEBI" id="CHEBI:30087"/>
        <dbReference type="ChEBI" id="CHEBI:32682"/>
        <dbReference type="ChEBI" id="CHEBI:58066"/>
        <dbReference type="EC" id="1.14.20.7"/>
    </reaction>
</comment>
<evidence type="ECO:0000256" key="9">
    <source>
        <dbReference type="ARBA" id="ARBA00047725"/>
    </source>
</evidence>
<reference evidence="14" key="1">
    <citation type="submission" date="2016-10" db="EMBL/GenBank/DDBJ databases">
        <authorList>
            <person name="Varghese N."/>
            <person name="Submissions S."/>
        </authorList>
    </citation>
    <scope>NUCLEOTIDE SEQUENCE [LARGE SCALE GENOMIC DNA]</scope>
    <source>
        <strain evidence="14">JS21-1</strain>
    </source>
</reference>
<dbReference type="EMBL" id="FNZZ01000003">
    <property type="protein sequence ID" value="SEL24452.1"/>
    <property type="molecule type" value="Genomic_DNA"/>
</dbReference>
<evidence type="ECO:0000256" key="3">
    <source>
        <dbReference type="ARBA" id="ARBA00012293"/>
    </source>
</evidence>
<keyword evidence="11" id="KW-0479">Metal-binding</keyword>
<evidence type="ECO:0000256" key="4">
    <source>
        <dbReference type="ARBA" id="ARBA00012531"/>
    </source>
</evidence>
<dbReference type="Proteomes" id="UP000199214">
    <property type="component" value="Unassembled WGS sequence"/>
</dbReference>
<comment type="pathway">
    <text evidence="2">Alkene biosynthesis; ethylene biosynthesis via 2-oxoglutarate.</text>
</comment>
<dbReference type="SUPFAM" id="SSF51197">
    <property type="entry name" value="Clavaminate synthase-like"/>
    <property type="match status" value="1"/>
</dbReference>
<dbReference type="EC" id="1.13.12.19" evidence="4"/>
<feature type="domain" description="Fe2OG dioxygenase" evidence="12">
    <location>
        <begin position="169"/>
        <end position="275"/>
    </location>
</feature>
<dbReference type="Pfam" id="PF03171">
    <property type="entry name" value="2OG-FeII_Oxy"/>
    <property type="match status" value="1"/>
</dbReference>
<evidence type="ECO:0000256" key="5">
    <source>
        <dbReference type="ARBA" id="ARBA00019045"/>
    </source>
</evidence>
<dbReference type="PANTHER" id="PTHR47990">
    <property type="entry name" value="2-OXOGLUTARATE (2OG) AND FE(II)-DEPENDENT OXYGENASE SUPERFAMILY PROTEIN-RELATED"/>
    <property type="match status" value="1"/>
</dbReference>
<dbReference type="STRING" id="1855283.SAMN05216382_1630"/>
<dbReference type="InterPro" id="IPR027443">
    <property type="entry name" value="IPNS-like_sf"/>
</dbReference>
<dbReference type="OrthoDB" id="21825at2"/>
<dbReference type="Pfam" id="PF14226">
    <property type="entry name" value="DIOX_N"/>
    <property type="match status" value="1"/>
</dbReference>
<evidence type="ECO:0000313" key="14">
    <source>
        <dbReference type="Proteomes" id="UP000199214"/>
    </source>
</evidence>
<accession>A0A1H7NLQ8</accession>
<evidence type="ECO:0000256" key="10">
    <source>
        <dbReference type="ARBA" id="ARBA00049359"/>
    </source>
</evidence>
<organism evidence="13 14">
    <name type="scientific">Sphingomonas palmae</name>
    <dbReference type="NCBI Taxonomy" id="1855283"/>
    <lineage>
        <taxon>Bacteria</taxon>
        <taxon>Pseudomonadati</taxon>
        <taxon>Pseudomonadota</taxon>
        <taxon>Alphaproteobacteria</taxon>
        <taxon>Sphingomonadales</taxon>
        <taxon>Sphingomonadaceae</taxon>
        <taxon>Sphingomonas</taxon>
    </lineage>
</organism>
<evidence type="ECO:0000313" key="13">
    <source>
        <dbReference type="EMBL" id="SEL24452.1"/>
    </source>
</evidence>
<evidence type="ECO:0000256" key="8">
    <source>
        <dbReference type="ARBA" id="ARBA00031282"/>
    </source>
</evidence>
<name>A0A1H7NLQ8_9SPHN</name>
<evidence type="ECO:0000256" key="2">
    <source>
        <dbReference type="ARBA" id="ARBA00004767"/>
    </source>
</evidence>
<dbReference type="GO" id="GO:0102276">
    <property type="term" value="F:2-oxoglutarate oxygenase/decarboxylase (ethylene-forming) activity"/>
    <property type="evidence" value="ECO:0007669"/>
    <property type="project" value="UniProtKB-EC"/>
</dbReference>
<comment type="catalytic activity">
    <reaction evidence="9">
        <text>2-oxoglutarate + O2 + 2 H(+) = ethene + 3 CO2 + H2O</text>
        <dbReference type="Rhea" id="RHEA:31523"/>
        <dbReference type="ChEBI" id="CHEBI:15377"/>
        <dbReference type="ChEBI" id="CHEBI:15378"/>
        <dbReference type="ChEBI" id="CHEBI:15379"/>
        <dbReference type="ChEBI" id="CHEBI:16526"/>
        <dbReference type="ChEBI" id="CHEBI:16810"/>
        <dbReference type="ChEBI" id="CHEBI:18153"/>
        <dbReference type="EC" id="1.13.12.19"/>
    </reaction>
</comment>
<evidence type="ECO:0000259" key="12">
    <source>
        <dbReference type="PROSITE" id="PS51471"/>
    </source>
</evidence>
<keyword evidence="11" id="KW-0560">Oxidoreductase</keyword>